<reference evidence="2" key="1">
    <citation type="submission" date="2021-01" db="EMBL/GenBank/DDBJ databases">
        <title>Whole genome shotgun sequence of Virgisporangium aliadipatigenens NBRC 105644.</title>
        <authorList>
            <person name="Komaki H."/>
            <person name="Tamura T."/>
        </authorList>
    </citation>
    <scope>NUCLEOTIDE SEQUENCE</scope>
    <source>
        <strain evidence="2">NBRC 105644</strain>
    </source>
</reference>
<dbReference type="AlphaFoldDB" id="A0A8J4DN33"/>
<protein>
    <recommendedName>
        <fullName evidence="1">N-acetyltransferase domain-containing protein</fullName>
    </recommendedName>
</protein>
<dbReference type="PROSITE" id="PS51186">
    <property type="entry name" value="GNAT"/>
    <property type="match status" value="1"/>
</dbReference>
<dbReference type="CDD" id="cd04301">
    <property type="entry name" value="NAT_SF"/>
    <property type="match status" value="1"/>
</dbReference>
<dbReference type="InterPro" id="IPR051531">
    <property type="entry name" value="N-acetyltransferase"/>
</dbReference>
<gene>
    <name evidence="2" type="ORF">Val02_00390</name>
</gene>
<dbReference type="InterPro" id="IPR016181">
    <property type="entry name" value="Acyl_CoA_acyltransferase"/>
</dbReference>
<dbReference type="GO" id="GO:0016747">
    <property type="term" value="F:acyltransferase activity, transferring groups other than amino-acyl groups"/>
    <property type="evidence" value="ECO:0007669"/>
    <property type="project" value="InterPro"/>
</dbReference>
<feature type="domain" description="N-acetyltransferase" evidence="1">
    <location>
        <begin position="11"/>
        <end position="160"/>
    </location>
</feature>
<dbReference type="Pfam" id="PF13302">
    <property type="entry name" value="Acetyltransf_3"/>
    <property type="match status" value="1"/>
</dbReference>
<dbReference type="PANTHER" id="PTHR43792">
    <property type="entry name" value="GNAT FAMILY, PUTATIVE (AFU_ORTHOLOGUE AFUA_3G00765)-RELATED-RELATED"/>
    <property type="match status" value="1"/>
</dbReference>
<name>A0A8J4DN33_9ACTN</name>
<evidence type="ECO:0000313" key="2">
    <source>
        <dbReference type="EMBL" id="GIJ43153.1"/>
    </source>
</evidence>
<evidence type="ECO:0000259" key="1">
    <source>
        <dbReference type="PROSITE" id="PS51186"/>
    </source>
</evidence>
<accession>A0A8J4DN33</accession>
<evidence type="ECO:0000313" key="3">
    <source>
        <dbReference type="Proteomes" id="UP000619260"/>
    </source>
</evidence>
<dbReference type="Proteomes" id="UP000619260">
    <property type="component" value="Unassembled WGS sequence"/>
</dbReference>
<dbReference type="PANTHER" id="PTHR43792:SF16">
    <property type="entry name" value="N-ACETYLTRANSFERASE DOMAIN-CONTAINING PROTEIN"/>
    <property type="match status" value="1"/>
</dbReference>
<dbReference type="EMBL" id="BOPF01000001">
    <property type="protein sequence ID" value="GIJ43153.1"/>
    <property type="molecule type" value="Genomic_DNA"/>
</dbReference>
<dbReference type="Gene3D" id="3.40.630.30">
    <property type="match status" value="1"/>
</dbReference>
<proteinExistence type="predicted"/>
<comment type="caution">
    <text evidence="2">The sequence shown here is derived from an EMBL/GenBank/DDBJ whole genome shotgun (WGS) entry which is preliminary data.</text>
</comment>
<dbReference type="RefSeq" id="WP_239151123.1">
    <property type="nucleotide sequence ID" value="NZ_BOPF01000001.1"/>
</dbReference>
<dbReference type="SUPFAM" id="SSF55729">
    <property type="entry name" value="Acyl-CoA N-acyltransferases (Nat)"/>
    <property type="match status" value="1"/>
</dbReference>
<dbReference type="InterPro" id="IPR000182">
    <property type="entry name" value="GNAT_dom"/>
</dbReference>
<organism evidence="2 3">
    <name type="scientific">Virgisporangium aliadipatigenens</name>
    <dbReference type="NCBI Taxonomy" id="741659"/>
    <lineage>
        <taxon>Bacteria</taxon>
        <taxon>Bacillati</taxon>
        <taxon>Actinomycetota</taxon>
        <taxon>Actinomycetes</taxon>
        <taxon>Micromonosporales</taxon>
        <taxon>Micromonosporaceae</taxon>
        <taxon>Virgisporangium</taxon>
    </lineage>
</organism>
<sequence length="160" mass="17209">MRPQTITTARLVLTPLVPDDADEMAVVLGDERLHEFIGGRPATREELRARYLRWAFGSGSPDEHWLNWVVRADGQAVGWVQATVSGGSAEVAWVIGVAWQGNGYAGEAATALVAWLRAGGAHPITATIRPDHHASAAVATRAGLAPTDREIDGERLWITP</sequence>
<keyword evidence="3" id="KW-1185">Reference proteome</keyword>